<organism evidence="1 2">
    <name type="scientific">Chara braunii</name>
    <name type="common">Braun's stonewort</name>
    <dbReference type="NCBI Taxonomy" id="69332"/>
    <lineage>
        <taxon>Eukaryota</taxon>
        <taxon>Viridiplantae</taxon>
        <taxon>Streptophyta</taxon>
        <taxon>Charophyceae</taxon>
        <taxon>Charales</taxon>
        <taxon>Characeae</taxon>
        <taxon>Chara</taxon>
    </lineage>
</organism>
<proteinExistence type="predicted"/>
<dbReference type="Proteomes" id="UP000265515">
    <property type="component" value="Unassembled WGS sequence"/>
</dbReference>
<name>A0A388LKG9_CHABU</name>
<dbReference type="EMBL" id="BFEA01000415">
    <property type="protein sequence ID" value="GBG82723.1"/>
    <property type="molecule type" value="Genomic_DNA"/>
</dbReference>
<dbReference type="OrthoDB" id="7689696at2759"/>
<dbReference type="Gramene" id="GBG82723">
    <property type="protein sequence ID" value="GBG82723"/>
    <property type="gene ID" value="CBR_g36251"/>
</dbReference>
<gene>
    <name evidence="1" type="ORF">CBR_g36251</name>
</gene>
<comment type="caution">
    <text evidence="1">The sequence shown here is derived from an EMBL/GenBank/DDBJ whole genome shotgun (WGS) entry which is preliminary data.</text>
</comment>
<sequence length="205" mass="23551">MKSVEQNGWMAHKLVERNGTEWNGMERMVHTWNGTERNGMEWNEIGGTEWARGMKSMDGTRLERIGMKSVERNGWMAHELVERNGTEWNGMERNGTDGTHLERNRMEWNEIGGTEWMDGTRLEWDGMDLVEQNGWMARELVEQNGTERNGMMLVEQNGWMDDTHLEQNGGAVGTWNGWCTLGTEGRLPSTAVITENTTNDCYCCI</sequence>
<protein>
    <submittedName>
        <fullName evidence="1">Uncharacterized protein</fullName>
    </submittedName>
</protein>
<accession>A0A388LKG9</accession>
<keyword evidence="2" id="KW-1185">Reference proteome</keyword>
<dbReference type="AlphaFoldDB" id="A0A388LKG9"/>
<evidence type="ECO:0000313" key="2">
    <source>
        <dbReference type="Proteomes" id="UP000265515"/>
    </source>
</evidence>
<evidence type="ECO:0000313" key="1">
    <source>
        <dbReference type="EMBL" id="GBG82723.1"/>
    </source>
</evidence>
<reference evidence="1 2" key="1">
    <citation type="journal article" date="2018" name="Cell">
        <title>The Chara Genome: Secondary Complexity and Implications for Plant Terrestrialization.</title>
        <authorList>
            <person name="Nishiyama T."/>
            <person name="Sakayama H."/>
            <person name="Vries J.D."/>
            <person name="Buschmann H."/>
            <person name="Saint-Marcoux D."/>
            <person name="Ullrich K.K."/>
            <person name="Haas F.B."/>
            <person name="Vanderstraeten L."/>
            <person name="Becker D."/>
            <person name="Lang D."/>
            <person name="Vosolsobe S."/>
            <person name="Rombauts S."/>
            <person name="Wilhelmsson P.K.I."/>
            <person name="Janitza P."/>
            <person name="Kern R."/>
            <person name="Heyl A."/>
            <person name="Rumpler F."/>
            <person name="Villalobos L.I.A.C."/>
            <person name="Clay J.M."/>
            <person name="Skokan R."/>
            <person name="Toyoda A."/>
            <person name="Suzuki Y."/>
            <person name="Kagoshima H."/>
            <person name="Schijlen E."/>
            <person name="Tajeshwar N."/>
            <person name="Catarino B."/>
            <person name="Hetherington A.J."/>
            <person name="Saltykova A."/>
            <person name="Bonnot C."/>
            <person name="Breuninger H."/>
            <person name="Symeonidi A."/>
            <person name="Radhakrishnan G.V."/>
            <person name="Van Nieuwerburgh F."/>
            <person name="Deforce D."/>
            <person name="Chang C."/>
            <person name="Karol K.G."/>
            <person name="Hedrich R."/>
            <person name="Ulvskov P."/>
            <person name="Glockner G."/>
            <person name="Delwiche C.F."/>
            <person name="Petrasek J."/>
            <person name="Van de Peer Y."/>
            <person name="Friml J."/>
            <person name="Beilby M."/>
            <person name="Dolan L."/>
            <person name="Kohara Y."/>
            <person name="Sugano S."/>
            <person name="Fujiyama A."/>
            <person name="Delaux P.-M."/>
            <person name="Quint M."/>
            <person name="TheiBen G."/>
            <person name="Hagemann M."/>
            <person name="Harholt J."/>
            <person name="Dunand C."/>
            <person name="Zachgo S."/>
            <person name="Langdale J."/>
            <person name="Maumus F."/>
            <person name="Straeten D.V.D."/>
            <person name="Gould S.B."/>
            <person name="Rensing S.A."/>
        </authorList>
    </citation>
    <scope>NUCLEOTIDE SEQUENCE [LARGE SCALE GENOMIC DNA]</scope>
    <source>
        <strain evidence="1 2">S276</strain>
    </source>
</reference>